<evidence type="ECO:0000313" key="12">
    <source>
        <dbReference type="Proteomes" id="UP000277580"/>
    </source>
</evidence>
<gene>
    <name evidence="11" type="ORF">P167DRAFT_536241</name>
</gene>
<evidence type="ECO:0000256" key="3">
    <source>
        <dbReference type="ARBA" id="ARBA00022448"/>
    </source>
</evidence>
<dbReference type="InterPro" id="IPR004841">
    <property type="entry name" value="AA-permease/SLC12A_dom"/>
</dbReference>
<feature type="region of interest" description="Disordered" evidence="7">
    <location>
        <begin position="1037"/>
        <end position="1088"/>
    </location>
</feature>
<feature type="transmembrane region" description="Helical" evidence="8">
    <location>
        <begin position="370"/>
        <end position="391"/>
    </location>
</feature>
<evidence type="ECO:0000256" key="2">
    <source>
        <dbReference type="ARBA" id="ARBA00010593"/>
    </source>
</evidence>
<reference evidence="11 12" key="1">
    <citation type="journal article" date="2018" name="Nat. Ecol. Evol.">
        <title>Pezizomycetes genomes reveal the molecular basis of ectomycorrhizal truffle lifestyle.</title>
        <authorList>
            <person name="Murat C."/>
            <person name="Payen T."/>
            <person name="Noel B."/>
            <person name="Kuo A."/>
            <person name="Morin E."/>
            <person name="Chen J."/>
            <person name="Kohler A."/>
            <person name="Krizsan K."/>
            <person name="Balestrini R."/>
            <person name="Da Silva C."/>
            <person name="Montanini B."/>
            <person name="Hainaut M."/>
            <person name="Levati E."/>
            <person name="Barry K.W."/>
            <person name="Belfiori B."/>
            <person name="Cichocki N."/>
            <person name="Clum A."/>
            <person name="Dockter R.B."/>
            <person name="Fauchery L."/>
            <person name="Guy J."/>
            <person name="Iotti M."/>
            <person name="Le Tacon F."/>
            <person name="Lindquist E.A."/>
            <person name="Lipzen A."/>
            <person name="Malagnac F."/>
            <person name="Mello A."/>
            <person name="Molinier V."/>
            <person name="Miyauchi S."/>
            <person name="Poulain J."/>
            <person name="Riccioni C."/>
            <person name="Rubini A."/>
            <person name="Sitrit Y."/>
            <person name="Splivallo R."/>
            <person name="Traeger S."/>
            <person name="Wang M."/>
            <person name="Zifcakova L."/>
            <person name="Wipf D."/>
            <person name="Zambonelli A."/>
            <person name="Paolocci F."/>
            <person name="Nowrousian M."/>
            <person name="Ottonello S."/>
            <person name="Baldrian P."/>
            <person name="Spatafora J.W."/>
            <person name="Henrissat B."/>
            <person name="Nagy L.G."/>
            <person name="Aury J.M."/>
            <person name="Wincker P."/>
            <person name="Grigoriev I.V."/>
            <person name="Bonfante P."/>
            <person name="Martin F.M."/>
        </authorList>
    </citation>
    <scope>NUCLEOTIDE SEQUENCE [LARGE SCALE GENOMIC DNA]</scope>
    <source>
        <strain evidence="11 12">CCBAS932</strain>
    </source>
</reference>
<feature type="transmembrane region" description="Helical" evidence="8">
    <location>
        <begin position="105"/>
        <end position="127"/>
    </location>
</feature>
<keyword evidence="5 8" id="KW-1133">Transmembrane helix</keyword>
<proteinExistence type="inferred from homology"/>
<feature type="transmembrane region" description="Helical" evidence="8">
    <location>
        <begin position="74"/>
        <end position="99"/>
    </location>
</feature>
<dbReference type="GO" id="GO:0006884">
    <property type="term" value="P:cell volume homeostasis"/>
    <property type="evidence" value="ECO:0007669"/>
    <property type="project" value="TreeGrafter"/>
</dbReference>
<feature type="transmembrane region" description="Helical" evidence="8">
    <location>
        <begin position="326"/>
        <end position="349"/>
    </location>
</feature>
<feature type="transmembrane region" description="Helical" evidence="8">
    <location>
        <begin position="448"/>
        <end position="466"/>
    </location>
</feature>
<dbReference type="GO" id="GO:0005774">
    <property type="term" value="C:vacuolar membrane"/>
    <property type="evidence" value="ECO:0007669"/>
    <property type="project" value="TreeGrafter"/>
</dbReference>
<feature type="domain" description="SLC12A transporter C-terminal" evidence="10">
    <location>
        <begin position="1137"/>
        <end position="1202"/>
    </location>
</feature>
<accession>A0A3N4KRH0</accession>
<dbReference type="PANTHER" id="PTHR11827">
    <property type="entry name" value="SOLUTE CARRIER FAMILY 12, CATION COTRANSPORTERS"/>
    <property type="match status" value="1"/>
</dbReference>
<evidence type="ECO:0000256" key="5">
    <source>
        <dbReference type="ARBA" id="ARBA00022989"/>
    </source>
</evidence>
<dbReference type="InParanoid" id="A0A3N4KRH0"/>
<dbReference type="PANTHER" id="PTHR11827:SF72">
    <property type="entry name" value="GH08340P"/>
    <property type="match status" value="1"/>
</dbReference>
<feature type="transmembrane region" description="Helical" evidence="8">
    <location>
        <begin position="478"/>
        <end position="497"/>
    </location>
</feature>
<evidence type="ECO:0000256" key="1">
    <source>
        <dbReference type="ARBA" id="ARBA00004141"/>
    </source>
</evidence>
<feature type="compositionally biased region" description="Acidic residues" evidence="7">
    <location>
        <begin position="973"/>
        <end position="984"/>
    </location>
</feature>
<comment type="subcellular location">
    <subcellularLocation>
        <location evidence="1">Membrane</location>
        <topology evidence="1">Multi-pass membrane protein</topology>
    </subcellularLocation>
</comment>
<evidence type="ECO:0000256" key="6">
    <source>
        <dbReference type="ARBA" id="ARBA00023136"/>
    </source>
</evidence>
<evidence type="ECO:0000259" key="9">
    <source>
        <dbReference type="Pfam" id="PF00324"/>
    </source>
</evidence>
<feature type="region of interest" description="Disordered" evidence="7">
    <location>
        <begin position="963"/>
        <end position="1024"/>
    </location>
</feature>
<feature type="domain" description="Amino acid permease/ SLC12A" evidence="9">
    <location>
        <begin position="80"/>
        <end position="557"/>
    </location>
</feature>
<evidence type="ECO:0000256" key="7">
    <source>
        <dbReference type="SAM" id="MobiDB-lite"/>
    </source>
</evidence>
<dbReference type="OrthoDB" id="2020542at2759"/>
<feature type="transmembrane region" description="Helical" evidence="8">
    <location>
        <begin position="230"/>
        <end position="249"/>
    </location>
</feature>
<dbReference type="GO" id="GO:0034486">
    <property type="term" value="P:vacuolar transmembrane transport"/>
    <property type="evidence" value="ECO:0007669"/>
    <property type="project" value="TreeGrafter"/>
</dbReference>
<dbReference type="FunFam" id="1.20.1740.10:FF:000013">
    <property type="entry name" value="Solute carrier family 12 member"/>
    <property type="match status" value="1"/>
</dbReference>
<keyword evidence="3" id="KW-0813">Transport</keyword>
<keyword evidence="12" id="KW-1185">Reference proteome</keyword>
<evidence type="ECO:0008006" key="13">
    <source>
        <dbReference type="Google" id="ProtNLM"/>
    </source>
</evidence>
<dbReference type="Pfam" id="PF03522">
    <property type="entry name" value="SLC12"/>
    <property type="match status" value="2"/>
</dbReference>
<dbReference type="Pfam" id="PF00324">
    <property type="entry name" value="AA_permease"/>
    <property type="match status" value="1"/>
</dbReference>
<dbReference type="GO" id="GO:0055075">
    <property type="term" value="P:potassium ion homeostasis"/>
    <property type="evidence" value="ECO:0007669"/>
    <property type="project" value="TreeGrafter"/>
</dbReference>
<name>A0A3N4KRH0_9PEZI</name>
<sequence length="1204" mass="132741">MSIRTSKFVSRTSEDFTSQLTRRNAPPNDEESNLPSPATRWLGAGKPNDNVPKMVRGITIADEEKIHVGKVKKLGTFSGVFVPTTLNVLSILMFLRFGFVLGQGGILGMFGMLLVSYLINLITTLSISAISSNGTVRGGGAYYLISRSLGPEFGGSIGLVFYLGFVFNTGMNAVGMIDCLMNNFGEKIGSGPQIFPDTFWYRYLYATAVLVFCTIICLLGSAIFARASNFLLAILLFATFSIPVSALLVKPFHDISHDVLYTGLSMDTFMENLRPRFTKGAAGSQISGRENWQDLFGILFPATAGIFAGASMSGDLKNPSKSIPRGTLHGLMLTFVAYTLVILSMGATIRRESLYKNLNIIQDINVSKHLILGGELASSFFSALMGVIGSAKSLQALARDGILPGVSLFGQGTKSNDEPTYAIMLTFLLSQLTLLCDINQIANFVTMTYLMTFLVTNLACFLLKVGSAPNFRPSFKYFTWWTAAIGAVVSGATMIFVDKLYAGGCLGVLVTLFLVIHYTTPPKSWGDVSQSLIYHQVRKYLLRLKQEHVKFWRPQILLFVNDPRRSWKLIQFCNAMKKGSLYILGHIVVTPDFQDSFPEVKRQQAAWMKYIDFSKVKAFPQISIAPTIEWGARNIVLSAGLGGMRPNIAVLGFYNLDEYRNSKPLVDIPCTSKSRNTNPTHQPAPHNTQSSRVTTHILDQLPTDTMRNETAVSVTSYVNILEDLLLSLQINVAVAKGFENLELPSKGKDHDKKYIDLWPIQMSAEIENGAPGAGNILTTNFDTYTLILQLGCILNTVPAWKKTYKVRVAVFVEYESDVHEERARVKKLLENLRIQAEVLVMWLADGKLSSYESIVKGCENEDDNVEIVLGNEQWWKELQKRRGRATSRDAPDHLADVAQLVSGDQWPSSSFQQQRRYDSRTMFGGINKLIKKSRKRHSIFGLTRLGMPLSLNMRTHRLNPDALENESTSELSSDGESDTLSSDDESIKSAASENDADEYSTDEEHPPIVKVRRASTGDPLGFGTTYRKQSLRQAALRASALKSTSTEEAQPRKEAGLAIGSTGESSTTPIPSLARPELPHRSSTPIFSCKPVPDTEVAVEEGVGPSIMFTDTRGNRVQASSTFLNPLSFNDLPSRAQHLILNELIRKHSHDTAVVFTTLPSPQPGTFKSEKDSVDYLAGLEVLTAELPPTLLVHSNSLTVTTAL</sequence>
<evidence type="ECO:0000256" key="8">
    <source>
        <dbReference type="SAM" id="Phobius"/>
    </source>
</evidence>
<dbReference type="AlphaFoldDB" id="A0A3N4KRH0"/>
<dbReference type="FunCoup" id="A0A3N4KRH0">
    <property type="interactions" value="179"/>
</dbReference>
<evidence type="ECO:0000259" key="10">
    <source>
        <dbReference type="Pfam" id="PF03522"/>
    </source>
</evidence>
<dbReference type="InterPro" id="IPR018491">
    <property type="entry name" value="SLC12_C"/>
</dbReference>
<feature type="domain" description="SLC12A transporter C-terminal" evidence="10">
    <location>
        <begin position="569"/>
        <end position="654"/>
    </location>
</feature>
<keyword evidence="4 8" id="KW-0812">Transmembrane</keyword>
<dbReference type="InterPro" id="IPR004842">
    <property type="entry name" value="SLC12A_fam"/>
</dbReference>
<feature type="region of interest" description="Disordered" evidence="7">
    <location>
        <begin position="1"/>
        <end position="48"/>
    </location>
</feature>
<organism evidence="11 12">
    <name type="scientific">Morchella conica CCBAS932</name>
    <dbReference type="NCBI Taxonomy" id="1392247"/>
    <lineage>
        <taxon>Eukaryota</taxon>
        <taxon>Fungi</taxon>
        <taxon>Dikarya</taxon>
        <taxon>Ascomycota</taxon>
        <taxon>Pezizomycotina</taxon>
        <taxon>Pezizomycetes</taxon>
        <taxon>Pezizales</taxon>
        <taxon>Morchellaceae</taxon>
        <taxon>Morchella</taxon>
    </lineage>
</organism>
<evidence type="ECO:0000313" key="11">
    <source>
        <dbReference type="EMBL" id="RPB12108.1"/>
    </source>
</evidence>
<dbReference type="Gene3D" id="1.20.1740.10">
    <property type="entry name" value="Amino acid/polyamine transporter I"/>
    <property type="match status" value="1"/>
</dbReference>
<feature type="region of interest" description="Disordered" evidence="7">
    <location>
        <begin position="671"/>
        <end position="692"/>
    </location>
</feature>
<dbReference type="GO" id="GO:0015379">
    <property type="term" value="F:potassium:chloride symporter activity"/>
    <property type="evidence" value="ECO:0007669"/>
    <property type="project" value="TreeGrafter"/>
</dbReference>
<feature type="transmembrane region" description="Helical" evidence="8">
    <location>
        <begin position="295"/>
        <end position="314"/>
    </location>
</feature>
<protein>
    <recommendedName>
        <fullName evidence="13">Amino acid permease/ SLC12A domain-containing protein</fullName>
    </recommendedName>
</protein>
<dbReference type="GO" id="GO:0055064">
    <property type="term" value="P:chloride ion homeostasis"/>
    <property type="evidence" value="ECO:0007669"/>
    <property type="project" value="TreeGrafter"/>
</dbReference>
<dbReference type="STRING" id="1392247.A0A3N4KRH0"/>
<dbReference type="Proteomes" id="UP000277580">
    <property type="component" value="Unassembled WGS sequence"/>
</dbReference>
<feature type="compositionally biased region" description="Polar residues" evidence="7">
    <location>
        <begin position="1"/>
        <end position="22"/>
    </location>
</feature>
<keyword evidence="6 8" id="KW-0472">Membrane</keyword>
<feature type="transmembrane region" description="Helical" evidence="8">
    <location>
        <begin position="504"/>
        <end position="520"/>
    </location>
</feature>
<dbReference type="EMBL" id="ML119131">
    <property type="protein sequence ID" value="RPB12108.1"/>
    <property type="molecule type" value="Genomic_DNA"/>
</dbReference>
<feature type="transmembrane region" description="Helical" evidence="8">
    <location>
        <begin position="203"/>
        <end position="224"/>
    </location>
</feature>
<comment type="similarity">
    <text evidence="2">Belongs to the SLC12A transporter family.</text>
</comment>
<evidence type="ECO:0000256" key="4">
    <source>
        <dbReference type="ARBA" id="ARBA00022692"/>
    </source>
</evidence>